<dbReference type="PANTHER" id="PTHR30455">
    <property type="entry name" value="TRANSCRIPTIONAL REPRESSOR NRDR"/>
    <property type="match status" value="1"/>
</dbReference>
<evidence type="ECO:0000313" key="11">
    <source>
        <dbReference type="Proteomes" id="UP000247565"/>
    </source>
</evidence>
<comment type="caution">
    <text evidence="10">The sequence shown here is derived from an EMBL/GenBank/DDBJ whole genome shotgun (WGS) entry which is preliminary data.</text>
</comment>
<dbReference type="OrthoDB" id="9807461at2"/>
<dbReference type="AlphaFoldDB" id="A0A318N1Q3"/>
<evidence type="ECO:0000256" key="5">
    <source>
        <dbReference type="ARBA" id="ARBA00023015"/>
    </source>
</evidence>
<dbReference type="GO" id="GO:0008270">
    <property type="term" value="F:zinc ion binding"/>
    <property type="evidence" value="ECO:0007669"/>
    <property type="project" value="UniProtKB-UniRule"/>
</dbReference>
<feature type="zinc finger region" evidence="8">
    <location>
        <begin position="3"/>
        <end position="34"/>
    </location>
</feature>
<dbReference type="InterPro" id="IPR003796">
    <property type="entry name" value="RNR_NrdR-like"/>
</dbReference>
<evidence type="ECO:0000256" key="7">
    <source>
        <dbReference type="ARBA" id="ARBA00023163"/>
    </source>
</evidence>
<keyword evidence="11" id="KW-1185">Reference proteome</keyword>
<keyword evidence="1 8" id="KW-0678">Repressor</keyword>
<dbReference type="NCBIfam" id="TIGR00244">
    <property type="entry name" value="transcriptional regulator NrdR"/>
    <property type="match status" value="1"/>
</dbReference>
<dbReference type="GO" id="GO:0005524">
    <property type="term" value="F:ATP binding"/>
    <property type="evidence" value="ECO:0007669"/>
    <property type="project" value="UniProtKB-UniRule"/>
</dbReference>
<gene>
    <name evidence="8" type="primary">nrdR</name>
    <name evidence="10" type="ORF">DK869_00045</name>
</gene>
<dbReference type="EMBL" id="QGLT01000001">
    <property type="protein sequence ID" value="PXZ01443.1"/>
    <property type="molecule type" value="Genomic_DNA"/>
</dbReference>
<reference evidence="10 11" key="1">
    <citation type="submission" date="2018-05" db="EMBL/GenBank/DDBJ databases">
        <title>Reference genomes for bee gut microbiota database.</title>
        <authorList>
            <person name="Ellegaard K.M."/>
        </authorList>
    </citation>
    <scope>NUCLEOTIDE SEQUENCE [LARGE SCALE GENOMIC DNA]</scope>
    <source>
        <strain evidence="10 11">ESL0284</strain>
    </source>
</reference>
<dbReference type="Pfam" id="PF22811">
    <property type="entry name" value="Zn_ribbon_NrdR"/>
    <property type="match status" value="1"/>
</dbReference>
<evidence type="ECO:0000256" key="8">
    <source>
        <dbReference type="HAMAP-Rule" id="MF_00440"/>
    </source>
</evidence>
<dbReference type="PANTHER" id="PTHR30455:SF2">
    <property type="entry name" value="TRANSCRIPTIONAL REPRESSOR NRDR"/>
    <property type="match status" value="1"/>
</dbReference>
<dbReference type="InterPro" id="IPR005144">
    <property type="entry name" value="ATP-cone_dom"/>
</dbReference>
<keyword evidence="4 8" id="KW-0067">ATP-binding</keyword>
<keyword evidence="6 8" id="KW-0238">DNA-binding</keyword>
<dbReference type="HAMAP" id="MF_00440">
    <property type="entry name" value="NrdR"/>
    <property type="match status" value="1"/>
</dbReference>
<dbReference type="GO" id="GO:0003677">
    <property type="term" value="F:DNA binding"/>
    <property type="evidence" value="ECO:0007669"/>
    <property type="project" value="UniProtKB-KW"/>
</dbReference>
<proteinExistence type="inferred from homology"/>
<keyword evidence="7 8" id="KW-0804">Transcription</keyword>
<evidence type="ECO:0000256" key="3">
    <source>
        <dbReference type="ARBA" id="ARBA00022771"/>
    </source>
</evidence>
<protein>
    <recommendedName>
        <fullName evidence="8">Transcriptional repressor NrdR</fullName>
    </recommendedName>
</protein>
<keyword evidence="2 8" id="KW-0547">Nucleotide-binding</keyword>
<keyword evidence="8" id="KW-0862">Zinc</keyword>
<keyword evidence="8" id="KW-0479">Metal-binding</keyword>
<evidence type="ECO:0000259" key="9">
    <source>
        <dbReference type="PROSITE" id="PS51161"/>
    </source>
</evidence>
<keyword evidence="3 8" id="KW-0863">Zinc-finger</keyword>
<dbReference type="GO" id="GO:0045892">
    <property type="term" value="P:negative regulation of DNA-templated transcription"/>
    <property type="evidence" value="ECO:0007669"/>
    <property type="project" value="UniProtKB-UniRule"/>
</dbReference>
<evidence type="ECO:0000256" key="4">
    <source>
        <dbReference type="ARBA" id="ARBA00022840"/>
    </source>
</evidence>
<evidence type="ECO:0000256" key="2">
    <source>
        <dbReference type="ARBA" id="ARBA00022741"/>
    </source>
</evidence>
<comment type="cofactor">
    <cofactor evidence="8">
        <name>Zn(2+)</name>
        <dbReference type="ChEBI" id="CHEBI:29105"/>
    </cofactor>
    <text evidence="8">Binds 1 zinc ion.</text>
</comment>
<dbReference type="Pfam" id="PF03477">
    <property type="entry name" value="ATP-cone"/>
    <property type="match status" value="1"/>
</dbReference>
<dbReference type="RefSeq" id="WP_110437963.1">
    <property type="nucleotide sequence ID" value="NZ_CP046393.1"/>
</dbReference>
<accession>A0A318N1Q3</accession>
<feature type="domain" description="ATP-cone" evidence="9">
    <location>
        <begin position="49"/>
        <end position="139"/>
    </location>
</feature>
<dbReference type="PROSITE" id="PS51161">
    <property type="entry name" value="ATP_CONE"/>
    <property type="match status" value="1"/>
</dbReference>
<evidence type="ECO:0000313" key="10">
    <source>
        <dbReference type="EMBL" id="PXZ01443.1"/>
    </source>
</evidence>
<name>A0A318N1Q3_9PROT</name>
<evidence type="ECO:0000256" key="1">
    <source>
        <dbReference type="ARBA" id="ARBA00022491"/>
    </source>
</evidence>
<organism evidence="10 11">
    <name type="scientific">Commensalibacter melissae</name>
    <dbReference type="NCBI Taxonomy" id="2070537"/>
    <lineage>
        <taxon>Bacteria</taxon>
        <taxon>Pseudomonadati</taxon>
        <taxon>Pseudomonadota</taxon>
        <taxon>Alphaproteobacteria</taxon>
        <taxon>Acetobacterales</taxon>
        <taxon>Acetobacteraceae</taxon>
    </lineage>
</organism>
<evidence type="ECO:0000256" key="6">
    <source>
        <dbReference type="ARBA" id="ARBA00023125"/>
    </source>
</evidence>
<dbReference type="Proteomes" id="UP000247565">
    <property type="component" value="Unassembled WGS sequence"/>
</dbReference>
<comment type="function">
    <text evidence="8">Negatively regulates transcription of bacterial ribonucleotide reductase nrd genes and operons by binding to NrdR-boxes.</text>
</comment>
<sequence length="152" mass="17717">MFCPFCGNEDTQVKDSRSTEDGTAIRRRRICIKCNQRFTTIERIQPRDLMVLKRNGQRVPFDKEKLVRSIELAMRKRPFRATDIDQIANKLEKQFVDLGDNVITSESIGGATMEMLKKIDKVAYIRFASVYCDFQVIEDFAELLPTLEHHEK</sequence>
<keyword evidence="5 8" id="KW-0805">Transcription regulation</keyword>
<comment type="similarity">
    <text evidence="8">Belongs to the NrdR family.</text>
</comment>
<dbReference type="InterPro" id="IPR055173">
    <property type="entry name" value="NrdR-like_N"/>
</dbReference>